<reference evidence="3" key="2">
    <citation type="submission" date="2019-09" db="UniProtKB">
        <authorList>
            <consortium name="WormBaseParasite"/>
        </authorList>
    </citation>
    <scope>IDENTIFICATION</scope>
</reference>
<accession>A0A3P8CQR5</accession>
<evidence type="ECO:0000313" key="2">
    <source>
        <dbReference type="Proteomes" id="UP000050761"/>
    </source>
</evidence>
<reference evidence="1 2" key="1">
    <citation type="submission" date="2018-11" db="EMBL/GenBank/DDBJ databases">
        <authorList>
            <consortium name="Pathogen Informatics"/>
        </authorList>
    </citation>
    <scope>NUCLEOTIDE SEQUENCE [LARGE SCALE GENOMIC DNA]</scope>
</reference>
<dbReference type="Proteomes" id="UP000050761">
    <property type="component" value="Unassembled WGS sequence"/>
</dbReference>
<keyword evidence="2" id="KW-1185">Reference proteome</keyword>
<gene>
    <name evidence="1" type="ORF">HPBE_LOCUS20799</name>
</gene>
<dbReference type="AlphaFoldDB" id="A0A183GEN2"/>
<accession>A0A183GEN2</accession>
<dbReference type="EMBL" id="UZAH01032455">
    <property type="protein sequence ID" value="VDP21894.1"/>
    <property type="molecule type" value="Genomic_DNA"/>
</dbReference>
<dbReference type="WBParaSite" id="HPBE_0002080001-mRNA-1">
    <property type="protein sequence ID" value="HPBE_0002080001-mRNA-1"/>
    <property type="gene ID" value="HPBE_0002080001"/>
</dbReference>
<name>A0A183GEN2_HELPZ</name>
<sequence length="202" mass="22851">MSALKTMLKTPEEPIQNAIVSYSGLLFDTLGPRVRQHTEEAFGFLRCMANVCEADDTVNRTRLIGSLYTLKAIALLLSESGYAILQDNMKMELNTGGITGLHKAITVREEAHIKEMGRRMESWIATVDELANAPREEGNKLDRYELLGLTLASKLRTLRDLDPVASEEWILKAEEFMINYRDVFMNCRPSHQFLLSTSMHNA</sequence>
<protein>
    <submittedName>
        <fullName evidence="3">C6 transcription factor</fullName>
    </submittedName>
</protein>
<dbReference type="OrthoDB" id="5908917at2759"/>
<organism evidence="2 3">
    <name type="scientific">Heligmosomoides polygyrus</name>
    <name type="common">Parasitic roundworm</name>
    <dbReference type="NCBI Taxonomy" id="6339"/>
    <lineage>
        <taxon>Eukaryota</taxon>
        <taxon>Metazoa</taxon>
        <taxon>Ecdysozoa</taxon>
        <taxon>Nematoda</taxon>
        <taxon>Chromadorea</taxon>
        <taxon>Rhabditida</taxon>
        <taxon>Rhabditina</taxon>
        <taxon>Rhabditomorpha</taxon>
        <taxon>Strongyloidea</taxon>
        <taxon>Heligmosomidae</taxon>
        <taxon>Heligmosomoides</taxon>
    </lineage>
</organism>
<proteinExistence type="predicted"/>
<evidence type="ECO:0000313" key="1">
    <source>
        <dbReference type="EMBL" id="VDP21894.1"/>
    </source>
</evidence>
<evidence type="ECO:0000313" key="3">
    <source>
        <dbReference type="WBParaSite" id="HPBE_0002080001-mRNA-1"/>
    </source>
</evidence>